<keyword evidence="3" id="KW-1133">Transmembrane helix</keyword>
<sequence length="344" mass="38032">MLSPLSYGLYHKVILESGTAASTFADHPFNLLVNGKFNQTVPAIIGMTKNGGGFFVLPFKGISPGVPGIDNGLSKTEFDNLVKGGTNWVYNQTQKVVDATIFEYTDWTNITNPLVLRQKYMDVITDALFKAPAVRSAKVFVKNNLETYFYCFDYFVSPWYPPWSGVFHGADLVYVFGRPFRKYNKSASEAEQSVEITFSKQIISRWSNFAKNGKPSADVNATNWPAYTLKDEQYISLSPSSSSIQKNMLPEKMAFWNSLVPALTETTETQPPSTGTPATMRPTGEKEATCDHDKKTENALIAVVVVLVVLVLVLVAVIWSIRRKQSNALSHTGPTANSTVALTL</sequence>
<evidence type="ECO:0000256" key="2">
    <source>
        <dbReference type="SAM" id="MobiDB-lite"/>
    </source>
</evidence>
<dbReference type="Proteomes" id="UP001163046">
    <property type="component" value="Unassembled WGS sequence"/>
</dbReference>
<keyword evidence="6" id="KW-1185">Reference proteome</keyword>
<dbReference type="InterPro" id="IPR029058">
    <property type="entry name" value="AB_hydrolase_fold"/>
</dbReference>
<feature type="transmembrane region" description="Helical" evidence="3">
    <location>
        <begin position="299"/>
        <end position="321"/>
    </location>
</feature>
<dbReference type="PANTHER" id="PTHR43903">
    <property type="entry name" value="NEUROLIGIN"/>
    <property type="match status" value="1"/>
</dbReference>
<keyword evidence="3" id="KW-0812">Transmembrane</keyword>
<protein>
    <recommendedName>
        <fullName evidence="4">Carboxylesterase type B domain-containing protein</fullName>
    </recommendedName>
</protein>
<evidence type="ECO:0000313" key="5">
    <source>
        <dbReference type="EMBL" id="KAJ7388536.1"/>
    </source>
</evidence>
<comment type="similarity">
    <text evidence="1">Belongs to the type-B carboxylesterase/lipase family.</text>
</comment>
<evidence type="ECO:0000256" key="3">
    <source>
        <dbReference type="SAM" id="Phobius"/>
    </source>
</evidence>
<dbReference type="OrthoDB" id="3200163at2759"/>
<dbReference type="SUPFAM" id="SSF53474">
    <property type="entry name" value="alpha/beta-Hydrolases"/>
    <property type="match status" value="1"/>
</dbReference>
<dbReference type="InterPro" id="IPR002018">
    <property type="entry name" value="CarbesteraseB"/>
</dbReference>
<dbReference type="AlphaFoldDB" id="A0A9W9ZVE4"/>
<proteinExistence type="inferred from homology"/>
<comment type="caution">
    <text evidence="5">The sequence shown here is derived from an EMBL/GenBank/DDBJ whole genome shotgun (WGS) entry which is preliminary data.</text>
</comment>
<dbReference type="EMBL" id="MU825462">
    <property type="protein sequence ID" value="KAJ7388536.1"/>
    <property type="molecule type" value="Genomic_DNA"/>
</dbReference>
<evidence type="ECO:0000259" key="4">
    <source>
        <dbReference type="Pfam" id="PF00135"/>
    </source>
</evidence>
<dbReference type="Pfam" id="PF00135">
    <property type="entry name" value="COesterase"/>
    <property type="match status" value="1"/>
</dbReference>
<gene>
    <name evidence="5" type="ORF">OS493_037054</name>
</gene>
<accession>A0A9W9ZVE4</accession>
<feature type="region of interest" description="Disordered" evidence="2">
    <location>
        <begin position="266"/>
        <end position="291"/>
    </location>
</feature>
<feature type="domain" description="Carboxylesterase type B" evidence="4">
    <location>
        <begin position="24"/>
        <end position="256"/>
    </location>
</feature>
<feature type="compositionally biased region" description="Polar residues" evidence="2">
    <location>
        <begin position="266"/>
        <end position="277"/>
    </location>
</feature>
<evidence type="ECO:0000313" key="6">
    <source>
        <dbReference type="Proteomes" id="UP001163046"/>
    </source>
</evidence>
<evidence type="ECO:0000256" key="1">
    <source>
        <dbReference type="ARBA" id="ARBA00005964"/>
    </source>
</evidence>
<dbReference type="InterPro" id="IPR051093">
    <property type="entry name" value="Neuroligin/BSAL"/>
</dbReference>
<reference evidence="5" key="1">
    <citation type="submission" date="2023-01" db="EMBL/GenBank/DDBJ databases">
        <title>Genome assembly of the deep-sea coral Lophelia pertusa.</title>
        <authorList>
            <person name="Herrera S."/>
            <person name="Cordes E."/>
        </authorList>
    </citation>
    <scope>NUCLEOTIDE SEQUENCE</scope>
    <source>
        <strain evidence="5">USNM1676648</strain>
        <tissue evidence="5">Polyp</tissue>
    </source>
</reference>
<dbReference type="Gene3D" id="3.40.50.1820">
    <property type="entry name" value="alpha/beta hydrolase"/>
    <property type="match status" value="1"/>
</dbReference>
<organism evidence="5 6">
    <name type="scientific">Desmophyllum pertusum</name>
    <dbReference type="NCBI Taxonomy" id="174260"/>
    <lineage>
        <taxon>Eukaryota</taxon>
        <taxon>Metazoa</taxon>
        <taxon>Cnidaria</taxon>
        <taxon>Anthozoa</taxon>
        <taxon>Hexacorallia</taxon>
        <taxon>Scleractinia</taxon>
        <taxon>Caryophylliina</taxon>
        <taxon>Caryophylliidae</taxon>
        <taxon>Desmophyllum</taxon>
    </lineage>
</organism>
<name>A0A9W9ZVE4_9CNID</name>
<keyword evidence="3" id="KW-0472">Membrane</keyword>